<dbReference type="InterPro" id="IPR011045">
    <property type="entry name" value="N2O_reductase_N"/>
</dbReference>
<name>G0UN30_TRYCI</name>
<accession>G0UN30</accession>
<sequence>MTKLLKLPTKSRRLVPLDSGVMAACGPEAVHFIRFSEDNAPLSPAAGTLESVEVSGLWGCFAPWHPPGAPLRDCGVFFECSGCIFFRGCHESSGGEPHELSSGGSRGGREDFGGEGGVLVPYAEFTGVVRELAVFFGTTLAVRTSSEVYFYHLDHTIHVRVERLPLIGRVALPRSSSATTSTSLKSNADSAAEGLLFFMGASPVGTAGDEDGRRVCIVAYDTKNHELDVMVLAVSPTRIVELQHTATGGIMRPPGAGKFLRCAFNWSMQQVHIAFRARKGNKGGVVLAISLESMRVAASVELPSEVEDLTCTSAGKMWFLTSANDDGTLAVVNLMAGGSGNRIPLPLINGYAGQNNDEWDEEHRDFVAVETALCVLLGSTVAVAYAEGDSTKEWDARGAGGTVVAGDGAPAEGAPTMCDWLLQQCRNAAGGGEGQGQCELQEVMGFLDGSSDTPPAFIVRDCCYLMRRDGAYYHRVLDSICVSSKKVYYRQLLRYISIAQSIHPVTILRALSVGNQSVCLSIAALLASKPALASGGLRLLEWSDSVRAHITSRSNNSGTNEEVNGDDIEQHAPPTLRAKLLGASLLDLALTALSAGALGAVEVLCAVADVVLATVVNLTTSRGSGSVEQQPDRQWSSFTPEEAEAELSIVDSISVLSCYARWALATAAPSLGVITAHLAPPRSEESRRKEAMIRDRVAHSIATSVSVQIEALPLGRR</sequence>
<dbReference type="EMBL" id="HE575319">
    <property type="protein sequence ID" value="CCC90790.1"/>
    <property type="molecule type" value="Genomic_DNA"/>
</dbReference>
<reference evidence="1" key="1">
    <citation type="journal article" date="2012" name="Proc. Natl. Acad. Sci. U.S.A.">
        <title>Antigenic diversity is generated by distinct evolutionary mechanisms in African trypanosome species.</title>
        <authorList>
            <person name="Jackson A.P."/>
            <person name="Berry A."/>
            <person name="Aslett M."/>
            <person name="Allison H.C."/>
            <person name="Burton P."/>
            <person name="Vavrova-Anderson J."/>
            <person name="Brown R."/>
            <person name="Browne H."/>
            <person name="Corton N."/>
            <person name="Hauser H."/>
            <person name="Gamble J."/>
            <person name="Gilderthorp R."/>
            <person name="Marcello L."/>
            <person name="McQuillan J."/>
            <person name="Otto T.D."/>
            <person name="Quail M.A."/>
            <person name="Sanders M.J."/>
            <person name="van Tonder A."/>
            <person name="Ginger M.L."/>
            <person name="Field M.C."/>
            <person name="Barry J.D."/>
            <person name="Hertz-Fowler C."/>
            <person name="Berriman M."/>
        </authorList>
    </citation>
    <scope>NUCLEOTIDE SEQUENCE</scope>
    <source>
        <strain evidence="1">IL3000</strain>
    </source>
</reference>
<protein>
    <submittedName>
        <fullName evidence="1">Uncharacterized protein</fullName>
    </submittedName>
</protein>
<dbReference type="VEuPathDB" id="TriTrypDB:TcIL3000_6_160"/>
<organism evidence="1">
    <name type="scientific">Trypanosoma congolense (strain IL3000)</name>
    <dbReference type="NCBI Taxonomy" id="1068625"/>
    <lineage>
        <taxon>Eukaryota</taxon>
        <taxon>Discoba</taxon>
        <taxon>Euglenozoa</taxon>
        <taxon>Kinetoplastea</taxon>
        <taxon>Metakinetoplastina</taxon>
        <taxon>Trypanosomatida</taxon>
        <taxon>Trypanosomatidae</taxon>
        <taxon>Trypanosoma</taxon>
        <taxon>Nannomonas</taxon>
    </lineage>
</organism>
<dbReference type="SUPFAM" id="SSF50974">
    <property type="entry name" value="Nitrous oxide reductase, N-terminal domain"/>
    <property type="match status" value="1"/>
</dbReference>
<proteinExistence type="predicted"/>
<gene>
    <name evidence="1" type="ORF">TCIL3000_6_160</name>
</gene>
<evidence type="ECO:0000313" key="1">
    <source>
        <dbReference type="EMBL" id="CCC90790.1"/>
    </source>
</evidence>
<dbReference type="AlphaFoldDB" id="G0UN30"/>